<keyword evidence="6" id="KW-1185">Reference proteome</keyword>
<dbReference type="SUPFAM" id="SSF54637">
    <property type="entry name" value="Thioesterase/thiol ester dehydrase-isomerase"/>
    <property type="match status" value="2"/>
</dbReference>
<dbReference type="Pfam" id="PF20789">
    <property type="entry name" value="4HBT_3C"/>
    <property type="match status" value="1"/>
</dbReference>
<comment type="caution">
    <text evidence="5">The sequence shown here is derived from an EMBL/GenBank/DDBJ whole genome shotgun (WGS) entry which is preliminary data.</text>
</comment>
<evidence type="ECO:0000313" key="5">
    <source>
        <dbReference type="EMBL" id="RVU28060.1"/>
    </source>
</evidence>
<dbReference type="Proteomes" id="UP000283128">
    <property type="component" value="Unassembled WGS sequence"/>
</dbReference>
<keyword evidence="2" id="KW-0378">Hydrolase</keyword>
<dbReference type="GO" id="GO:0009062">
    <property type="term" value="P:fatty acid catabolic process"/>
    <property type="evidence" value="ECO:0007669"/>
    <property type="project" value="TreeGrafter"/>
</dbReference>
<name>A0A437Q0T8_9ACTN</name>
<dbReference type="CDD" id="cd03445">
    <property type="entry name" value="Thioesterase_II_repeat2"/>
    <property type="match status" value="1"/>
</dbReference>
<organism evidence="5 6">
    <name type="scientific">Streptomyces antnestii</name>
    <dbReference type="NCBI Taxonomy" id="2494256"/>
    <lineage>
        <taxon>Bacteria</taxon>
        <taxon>Bacillati</taxon>
        <taxon>Actinomycetota</taxon>
        <taxon>Actinomycetes</taxon>
        <taxon>Kitasatosporales</taxon>
        <taxon>Streptomycetaceae</taxon>
        <taxon>Streptomyces</taxon>
    </lineage>
</organism>
<proteinExistence type="inferred from homology"/>
<dbReference type="GO" id="GO:0006637">
    <property type="term" value="P:acyl-CoA metabolic process"/>
    <property type="evidence" value="ECO:0007669"/>
    <property type="project" value="InterPro"/>
</dbReference>
<dbReference type="OrthoDB" id="9781019at2"/>
<feature type="domain" description="Acyl-CoA thioesterase-like N-terminal HotDog" evidence="3">
    <location>
        <begin position="51"/>
        <end position="126"/>
    </location>
</feature>
<dbReference type="InterPro" id="IPR042171">
    <property type="entry name" value="Acyl-CoA_hotdog"/>
</dbReference>
<dbReference type="Gene3D" id="2.40.160.210">
    <property type="entry name" value="Acyl-CoA thioesterase, double hotdog domain"/>
    <property type="match status" value="1"/>
</dbReference>
<dbReference type="PANTHER" id="PTHR11066:SF34">
    <property type="entry name" value="ACYL-COENZYME A THIOESTERASE 8"/>
    <property type="match status" value="1"/>
</dbReference>
<comment type="similarity">
    <text evidence="1">Belongs to the C/M/P thioester hydrolase family.</text>
</comment>
<sequence length="281" mass="30647">MSGARRIPPLLHRPFPVSTPEGVSLAELLDLEKIDSDLFRGNTVLDEPFSLYGGQVAAQALVAAGRTVDDDRPPHSVHGYFLRAGDAGRPTVFRVDRDRDGRSFSARRVVALQDGQVIFNMSASFHAREEGKDVQVSPAPDAGPPDALPAALLPRLVSFEAREPAQPYPDARWPTRFWARCTAQLGDDPLLHAAALTYLSDALSGLVSLADREGSPMSSLDHAVWFHRPARLDDWVLLDLVPHTVAGGRGWYTGTVSGSDGGLRASLTQEQLFRRRTHATE</sequence>
<dbReference type="EMBL" id="RZYA01000002">
    <property type="protein sequence ID" value="RVU28060.1"/>
    <property type="molecule type" value="Genomic_DNA"/>
</dbReference>
<dbReference type="InterPro" id="IPR029069">
    <property type="entry name" value="HotDog_dom_sf"/>
</dbReference>
<dbReference type="CDD" id="cd03444">
    <property type="entry name" value="Thioesterase_II_repeat1"/>
    <property type="match status" value="1"/>
</dbReference>
<dbReference type="AlphaFoldDB" id="A0A437Q0T8"/>
<feature type="domain" description="Acyl-CoA thioesterase-like C-terminal" evidence="4">
    <location>
        <begin position="158"/>
        <end position="271"/>
    </location>
</feature>
<dbReference type="GO" id="GO:0047617">
    <property type="term" value="F:fatty acyl-CoA hydrolase activity"/>
    <property type="evidence" value="ECO:0007669"/>
    <property type="project" value="InterPro"/>
</dbReference>
<evidence type="ECO:0000259" key="4">
    <source>
        <dbReference type="Pfam" id="PF20789"/>
    </source>
</evidence>
<evidence type="ECO:0000256" key="2">
    <source>
        <dbReference type="ARBA" id="ARBA00022801"/>
    </source>
</evidence>
<dbReference type="InterPro" id="IPR049449">
    <property type="entry name" value="TesB_ACOT8-like_N"/>
</dbReference>
<accession>A0A437Q0T8</accession>
<dbReference type="InterPro" id="IPR049450">
    <property type="entry name" value="ACOT8-like_C"/>
</dbReference>
<dbReference type="PANTHER" id="PTHR11066">
    <property type="entry name" value="ACYL-COA THIOESTERASE"/>
    <property type="match status" value="1"/>
</dbReference>
<evidence type="ECO:0000256" key="1">
    <source>
        <dbReference type="ARBA" id="ARBA00006538"/>
    </source>
</evidence>
<evidence type="ECO:0000259" key="3">
    <source>
        <dbReference type="Pfam" id="PF13622"/>
    </source>
</evidence>
<gene>
    <name evidence="5" type="ORF">EOT10_07310</name>
</gene>
<dbReference type="Pfam" id="PF13622">
    <property type="entry name" value="4HBT_3"/>
    <property type="match status" value="1"/>
</dbReference>
<evidence type="ECO:0000313" key="6">
    <source>
        <dbReference type="Proteomes" id="UP000283128"/>
    </source>
</evidence>
<dbReference type="InterPro" id="IPR003703">
    <property type="entry name" value="Acyl_CoA_thio"/>
</dbReference>
<reference evidence="5 6" key="1">
    <citation type="submission" date="2019-01" db="EMBL/GenBank/DDBJ databases">
        <title>Genome sequences of Streptomyces and Rhizobium isolates collected from root and soil.</title>
        <authorList>
            <person name="Chhettri S."/>
            <person name="Sevigny J.L."/>
            <person name="Sen A."/>
            <person name="Ennis N."/>
            <person name="Tisa L."/>
        </authorList>
    </citation>
    <scope>NUCLEOTIDE SEQUENCE [LARGE SCALE GENOMIC DNA]</scope>
    <source>
        <strain evidence="5 6">San01</strain>
    </source>
</reference>
<protein>
    <submittedName>
        <fullName evidence="5">Acyl-CoA thioesterase II</fullName>
    </submittedName>
</protein>